<dbReference type="HOGENOM" id="CLU_005854_5_2_4"/>
<accession>A4G560</accession>
<dbReference type="InterPro" id="IPR006179">
    <property type="entry name" value="5_nucleotidase/apyrase"/>
</dbReference>
<dbReference type="AlphaFoldDB" id="A4G560"/>
<dbReference type="PRINTS" id="PR01607">
    <property type="entry name" value="APYRASEFAMLY"/>
</dbReference>
<dbReference type="GO" id="GO:0008253">
    <property type="term" value="F:5'-nucleotidase activity"/>
    <property type="evidence" value="ECO:0007669"/>
    <property type="project" value="UniProtKB-EC"/>
</dbReference>
<gene>
    <name evidence="5" type="ordered locus">HEAR1476</name>
</gene>
<dbReference type="PANTHER" id="PTHR11575:SF24">
    <property type="entry name" value="5'-NUCLEOTIDASE"/>
    <property type="match status" value="1"/>
</dbReference>
<keyword evidence="2 5" id="KW-0378">Hydrolase</keyword>
<keyword evidence="1 2" id="KW-0732">Signal</keyword>
<proteinExistence type="inferred from homology"/>
<comment type="similarity">
    <text evidence="2">Belongs to the 5'-nucleotidase family.</text>
</comment>
<dbReference type="GO" id="GO:0009166">
    <property type="term" value="P:nucleotide catabolic process"/>
    <property type="evidence" value="ECO:0007669"/>
    <property type="project" value="InterPro"/>
</dbReference>
<evidence type="ECO:0000256" key="1">
    <source>
        <dbReference type="ARBA" id="ARBA00022729"/>
    </source>
</evidence>
<evidence type="ECO:0000259" key="3">
    <source>
        <dbReference type="Pfam" id="PF00149"/>
    </source>
</evidence>
<dbReference type="InterPro" id="IPR008334">
    <property type="entry name" value="5'-Nucleotdase_C"/>
</dbReference>
<reference evidence="5 6" key="1">
    <citation type="journal article" date="2007" name="PLoS Genet.">
        <title>A tale of two oxidation states: bacterial colonization of arsenic-rich environments.</title>
        <authorList>
            <person name="Muller D."/>
            <person name="Medigue C."/>
            <person name="Koechler S."/>
            <person name="Barbe V."/>
            <person name="Barakat M."/>
            <person name="Talla E."/>
            <person name="Bonnefoy V."/>
            <person name="Krin E."/>
            <person name="Arsene-Ploetze F."/>
            <person name="Carapito C."/>
            <person name="Chandler M."/>
            <person name="Cournoyer B."/>
            <person name="Cruveiller S."/>
            <person name="Dossat C."/>
            <person name="Duval S."/>
            <person name="Heymann M."/>
            <person name="Leize E."/>
            <person name="Lieutaud A."/>
            <person name="Lievremont D."/>
            <person name="Makita Y."/>
            <person name="Mangenot S."/>
            <person name="Nitschke W."/>
            <person name="Ortet P."/>
            <person name="Perdrial N."/>
            <person name="Schoepp B."/>
            <person name="Siguier N."/>
            <person name="Simeonova D.D."/>
            <person name="Rouy Z."/>
            <person name="Segurens B."/>
            <person name="Turlin E."/>
            <person name="Vallenet D."/>
            <person name="Van Dorsselaer A."/>
            <person name="Weiss S."/>
            <person name="Weissenbach J."/>
            <person name="Lett M.C."/>
            <person name="Danchin A."/>
            <person name="Bertin P.N."/>
        </authorList>
    </citation>
    <scope>NUCLEOTIDE SEQUENCE [LARGE SCALE GENOMIC DNA]</scope>
    <source>
        <strain evidence="6">ULPAs1</strain>
    </source>
</reference>
<evidence type="ECO:0000256" key="2">
    <source>
        <dbReference type="RuleBase" id="RU362119"/>
    </source>
</evidence>
<dbReference type="OrthoDB" id="9803927at2"/>
<dbReference type="EC" id="3.1.3.5" evidence="5"/>
<dbReference type="SUPFAM" id="SSF56300">
    <property type="entry name" value="Metallo-dependent phosphatases"/>
    <property type="match status" value="1"/>
</dbReference>
<feature type="domain" description="5'-Nucleotidase C-terminal" evidence="4">
    <location>
        <begin position="396"/>
        <end position="559"/>
    </location>
</feature>
<dbReference type="SUPFAM" id="SSF55816">
    <property type="entry name" value="5'-nucleotidase (syn. UDP-sugar hydrolase), C-terminal domain"/>
    <property type="match status" value="1"/>
</dbReference>
<dbReference type="STRING" id="204773.HEAR1476"/>
<dbReference type="Gene3D" id="3.90.780.10">
    <property type="entry name" value="5'-Nucleotidase, C-terminal domain"/>
    <property type="match status" value="1"/>
</dbReference>
<feature type="signal peptide" evidence="2">
    <location>
        <begin position="1"/>
        <end position="23"/>
    </location>
</feature>
<dbReference type="InterPro" id="IPR004843">
    <property type="entry name" value="Calcineurin-like_PHP"/>
</dbReference>
<name>A4G560_HERAR</name>
<dbReference type="KEGG" id="har:HEAR1476"/>
<protein>
    <submittedName>
        <fullName evidence="5">5'-nucleotidase</fullName>
        <ecNumber evidence="5">3.1.3.5</ecNumber>
    </submittedName>
</protein>
<feature type="chain" id="PRO_5005121443" evidence="2">
    <location>
        <begin position="24"/>
        <end position="596"/>
    </location>
</feature>
<evidence type="ECO:0000313" key="5">
    <source>
        <dbReference type="EMBL" id="CAL61647.1"/>
    </source>
</evidence>
<dbReference type="Gene3D" id="3.60.21.10">
    <property type="match status" value="1"/>
</dbReference>
<dbReference type="Proteomes" id="UP000006697">
    <property type="component" value="Chromosome"/>
</dbReference>
<dbReference type="GO" id="GO:0030288">
    <property type="term" value="C:outer membrane-bounded periplasmic space"/>
    <property type="evidence" value="ECO:0007669"/>
    <property type="project" value="TreeGrafter"/>
</dbReference>
<dbReference type="GO" id="GO:0000166">
    <property type="term" value="F:nucleotide binding"/>
    <property type="evidence" value="ECO:0007669"/>
    <property type="project" value="UniProtKB-KW"/>
</dbReference>
<dbReference type="InterPro" id="IPR029052">
    <property type="entry name" value="Metallo-depent_PP-like"/>
</dbReference>
<dbReference type="EMBL" id="CU207211">
    <property type="protein sequence ID" value="CAL61647.1"/>
    <property type="molecule type" value="Genomic_DNA"/>
</dbReference>
<dbReference type="InterPro" id="IPR036907">
    <property type="entry name" value="5'-Nucleotdase_C_sf"/>
</dbReference>
<dbReference type="eggNOG" id="COG0737">
    <property type="taxonomic scope" value="Bacteria"/>
</dbReference>
<dbReference type="Pfam" id="PF00149">
    <property type="entry name" value="Metallophos"/>
    <property type="match status" value="1"/>
</dbReference>
<dbReference type="PANTHER" id="PTHR11575">
    <property type="entry name" value="5'-NUCLEOTIDASE-RELATED"/>
    <property type="match status" value="1"/>
</dbReference>
<sequence length="596" mass="62510">MIRIALSFCAVVLLGSCSGSHPAATQVLPASADDAIADINVKIIAFNDLHGHLEATKLSIPVPTADGTHVGIPAGGAAYLAGAIKSLKQANPYHAVVSAGDMIGATPLVSALFLDEPTIEAVNAFGIDFNAVGNHEFDKGVAELLRMQNGGCTKYTQRQPCALNQQFAGANFGFLAANTVKKDGSTLFPASAIKTFGHGPQQVKIGFIGLTLKNTAYLVTPGGVAGVTFKDEAHTANALIPQLKAQGAAAIVVIVHEGGTTTGGFNDHTCPNLAGAIVTILERLDPAVDVVVSGHTHRSYVCDYGRKNPAKPFLLTSAGQYGTLVTDINLRINPHTRKVVSKSADNVIVQGAGFINHAGLAVRPSAAYPRFEEDRDVAAIVNRYAHAAAPLANRIVGSLTASATRRQSASGESPLGNLIADAQLAATQSLENGQAQLALMNPGGLRADLQVPNGGGEISYAQLFSSQPFGNNLVVKSFTGAQLRKLLEQQFKAGSAAMGHPRILFPSSGFTYTYNLKNPIGTRIVAMHLHGAPIANDRMYRVAMNSYLANGGDQFSLFNEGRNVSGGALDVDALESYLRTHSPLKPPATNRITRID</sequence>
<keyword evidence="2" id="KW-0547">Nucleotide-binding</keyword>
<dbReference type="Pfam" id="PF02872">
    <property type="entry name" value="5_nucleotid_C"/>
    <property type="match status" value="1"/>
</dbReference>
<feature type="domain" description="Calcineurin-like phosphoesterase" evidence="3">
    <location>
        <begin position="42"/>
        <end position="298"/>
    </location>
</feature>
<evidence type="ECO:0000259" key="4">
    <source>
        <dbReference type="Pfam" id="PF02872"/>
    </source>
</evidence>
<evidence type="ECO:0000313" key="6">
    <source>
        <dbReference type="Proteomes" id="UP000006697"/>
    </source>
</evidence>
<dbReference type="PROSITE" id="PS51257">
    <property type="entry name" value="PROKAR_LIPOPROTEIN"/>
    <property type="match status" value="1"/>
</dbReference>
<organism evidence="5 6">
    <name type="scientific">Herminiimonas arsenicoxydans</name>
    <dbReference type="NCBI Taxonomy" id="204773"/>
    <lineage>
        <taxon>Bacteria</taxon>
        <taxon>Pseudomonadati</taxon>
        <taxon>Pseudomonadota</taxon>
        <taxon>Betaproteobacteria</taxon>
        <taxon>Burkholderiales</taxon>
        <taxon>Oxalobacteraceae</taxon>
        <taxon>Herminiimonas</taxon>
    </lineage>
</organism>
<dbReference type="GO" id="GO:0008768">
    <property type="term" value="F:UDP-sugar diphosphatase activity"/>
    <property type="evidence" value="ECO:0007669"/>
    <property type="project" value="TreeGrafter"/>
</dbReference>
<keyword evidence="6" id="KW-1185">Reference proteome</keyword>